<evidence type="ECO:0000256" key="1">
    <source>
        <dbReference type="PIRSR" id="PIRSR602401-1"/>
    </source>
</evidence>
<dbReference type="Pfam" id="PF00067">
    <property type="entry name" value="p450"/>
    <property type="match status" value="1"/>
</dbReference>
<accession>A0A646KIQ3</accession>
<comment type="cofactor">
    <cofactor evidence="1">
        <name>heme</name>
        <dbReference type="ChEBI" id="CHEBI:30413"/>
    </cofactor>
</comment>
<feature type="binding site" description="axial binding residue" evidence="1">
    <location>
        <position position="416"/>
    </location>
    <ligand>
        <name>heme</name>
        <dbReference type="ChEBI" id="CHEBI:30413"/>
    </ligand>
    <ligandPart>
        <name>Fe</name>
        <dbReference type="ChEBI" id="CHEBI:18248"/>
    </ligandPart>
</feature>
<dbReference type="GO" id="GO:0016705">
    <property type="term" value="F:oxidoreductase activity, acting on paired donors, with incorporation or reduction of molecular oxygen"/>
    <property type="evidence" value="ECO:0007669"/>
    <property type="project" value="InterPro"/>
</dbReference>
<dbReference type="PANTHER" id="PTHR24301:SF2">
    <property type="entry name" value="THROMBOXANE-A SYNTHASE"/>
    <property type="match status" value="1"/>
</dbReference>
<reference evidence="3 4" key="1">
    <citation type="submission" date="2019-05" db="EMBL/GenBank/DDBJ databases">
        <title>Comparative genomics and metabolomics analyses of clavulanic acid producing Streptomyces species provides insight into specialized metabolism and evolution of beta-lactam biosynthetic gene clusters.</title>
        <authorList>
            <person name="Moore M.A."/>
            <person name="Cruz-Morales P."/>
            <person name="Barona Gomez F."/>
            <person name="Kapil T."/>
        </authorList>
    </citation>
    <scope>NUCLEOTIDE SEQUENCE [LARGE SCALE GENOMIC DNA]</scope>
    <source>
        <strain evidence="3 4">NRRL 5741</strain>
    </source>
</reference>
<organism evidence="3 4">
    <name type="scientific">Streptomyces jumonjinensis</name>
    <dbReference type="NCBI Taxonomy" id="1945"/>
    <lineage>
        <taxon>Bacteria</taxon>
        <taxon>Bacillati</taxon>
        <taxon>Actinomycetota</taxon>
        <taxon>Actinomycetes</taxon>
        <taxon>Kitasatosporales</taxon>
        <taxon>Streptomycetaceae</taxon>
        <taxon>Streptomyces</taxon>
    </lineage>
</organism>
<dbReference type="InterPro" id="IPR002401">
    <property type="entry name" value="Cyt_P450_E_grp-I"/>
</dbReference>
<keyword evidence="4" id="KW-1185">Reference proteome</keyword>
<dbReference type="SUPFAM" id="SSF48264">
    <property type="entry name" value="Cytochrome P450"/>
    <property type="match status" value="1"/>
</dbReference>
<dbReference type="Gene3D" id="1.10.630.10">
    <property type="entry name" value="Cytochrome P450"/>
    <property type="match status" value="1"/>
</dbReference>
<dbReference type="PRINTS" id="PR00385">
    <property type="entry name" value="P450"/>
</dbReference>
<dbReference type="GO" id="GO:0004497">
    <property type="term" value="F:monooxygenase activity"/>
    <property type="evidence" value="ECO:0007669"/>
    <property type="project" value="InterPro"/>
</dbReference>
<dbReference type="GO" id="GO:0005506">
    <property type="term" value="F:iron ion binding"/>
    <property type="evidence" value="ECO:0007669"/>
    <property type="project" value="InterPro"/>
</dbReference>
<dbReference type="OrthoDB" id="4746309at2"/>
<evidence type="ECO:0000313" key="3">
    <source>
        <dbReference type="EMBL" id="MQT02144.1"/>
    </source>
</evidence>
<dbReference type="InterPro" id="IPR001128">
    <property type="entry name" value="Cyt_P450"/>
</dbReference>
<gene>
    <name evidence="3" type="ORF">FF041_18605</name>
</gene>
<proteinExistence type="predicted"/>
<dbReference type="GO" id="GO:0020037">
    <property type="term" value="F:heme binding"/>
    <property type="evidence" value="ECO:0007669"/>
    <property type="project" value="InterPro"/>
</dbReference>
<comment type="caution">
    <text evidence="3">The sequence shown here is derived from an EMBL/GenBank/DDBJ whole genome shotgun (WGS) entry which is preliminary data.</text>
</comment>
<protein>
    <submittedName>
        <fullName evidence="3">Cytochrome P450</fullName>
    </submittedName>
</protein>
<keyword evidence="1" id="KW-0408">Iron</keyword>
<dbReference type="PRINTS" id="PR00463">
    <property type="entry name" value="EP450I"/>
</dbReference>
<keyword evidence="1" id="KW-0349">Heme</keyword>
<sequence length="469" mass="52770">MTIRRDPAMTARSEQPGPRPHPRIPRATGLPWLGPLPQLLRDGFGYLLEARRRYGDVYRLDIGGLRTVVLNHPRQLRHVHLDRAAAYHRQGPLFEQMRRVTGNGLAVSQGEIWRTQRRRVQPLFHHDRLAAVHRLLDTAADEQMPLFERAARTGTPVALGPLLARTTMKMTVRAVFGSGIPDATVDRICPDMEYAVSYVVLATLMSPLPRWAPRPGDRRFEQAIQRLDALLTQVVAERRRAGERDPGDLIAMLTASEDDAGERMTARQVRDETMTLFLAGYETTALALTWAAHFLSTHPASMARVGEEADLAGGAGGGGAFDAHRLPYTGAVWDETLRLTPPIWWNPRWAVEDDEIDGYPIPAGTAVTPLAFVAQRHPEVWERPHRFDPDRVAAARGIRRRPQGEWMPFGLGRDHCVGRELANLEARIVLSKLAQRFRLVADPAHRVRPVPLGTLRPRHGIRVRLEPRR</sequence>
<dbReference type="PANTHER" id="PTHR24301">
    <property type="entry name" value="THROMBOXANE-A SYNTHASE"/>
    <property type="match status" value="1"/>
</dbReference>
<dbReference type="Proteomes" id="UP000419138">
    <property type="component" value="Unassembled WGS sequence"/>
</dbReference>
<evidence type="ECO:0000313" key="4">
    <source>
        <dbReference type="Proteomes" id="UP000419138"/>
    </source>
</evidence>
<name>A0A646KIQ3_STRJU</name>
<dbReference type="AlphaFoldDB" id="A0A646KIQ3"/>
<feature type="region of interest" description="Disordered" evidence="2">
    <location>
        <begin position="1"/>
        <end position="27"/>
    </location>
</feature>
<dbReference type="EMBL" id="VCLA01000145">
    <property type="protein sequence ID" value="MQT02144.1"/>
    <property type="molecule type" value="Genomic_DNA"/>
</dbReference>
<keyword evidence="1" id="KW-0479">Metal-binding</keyword>
<dbReference type="InterPro" id="IPR036396">
    <property type="entry name" value="Cyt_P450_sf"/>
</dbReference>
<evidence type="ECO:0000256" key="2">
    <source>
        <dbReference type="SAM" id="MobiDB-lite"/>
    </source>
</evidence>